<keyword evidence="2" id="KW-0238">DNA-binding</keyword>
<dbReference type="Proteomes" id="UP000824175">
    <property type="component" value="Unassembled WGS sequence"/>
</dbReference>
<protein>
    <submittedName>
        <fullName evidence="6">MurR/RpiR family transcriptional regulator</fullName>
    </submittedName>
</protein>
<evidence type="ECO:0000259" key="4">
    <source>
        <dbReference type="PROSITE" id="PS51071"/>
    </source>
</evidence>
<evidence type="ECO:0000256" key="2">
    <source>
        <dbReference type="ARBA" id="ARBA00023125"/>
    </source>
</evidence>
<dbReference type="InterPro" id="IPR047640">
    <property type="entry name" value="RpiR-like"/>
</dbReference>
<dbReference type="Pfam" id="PF01380">
    <property type="entry name" value="SIS"/>
    <property type="match status" value="1"/>
</dbReference>
<dbReference type="GO" id="GO:0003677">
    <property type="term" value="F:DNA binding"/>
    <property type="evidence" value="ECO:0007669"/>
    <property type="project" value="UniProtKB-KW"/>
</dbReference>
<dbReference type="InterPro" id="IPR000281">
    <property type="entry name" value="HTH_RpiR"/>
</dbReference>
<dbReference type="Gene3D" id="3.40.50.10490">
    <property type="entry name" value="Glucose-6-phosphate isomerase like protein, domain 1"/>
    <property type="match status" value="1"/>
</dbReference>
<dbReference type="InterPro" id="IPR009057">
    <property type="entry name" value="Homeodomain-like_sf"/>
</dbReference>
<dbReference type="GO" id="GO:0003700">
    <property type="term" value="F:DNA-binding transcription factor activity"/>
    <property type="evidence" value="ECO:0007669"/>
    <property type="project" value="InterPro"/>
</dbReference>
<dbReference type="PANTHER" id="PTHR30514:SF10">
    <property type="entry name" value="MURR_RPIR FAMILY TRANSCRIPTIONAL REGULATOR"/>
    <property type="match status" value="1"/>
</dbReference>
<dbReference type="InterPro" id="IPR035472">
    <property type="entry name" value="RpiR-like_SIS"/>
</dbReference>
<gene>
    <name evidence="6" type="ORF">IAD15_09975</name>
</gene>
<dbReference type="GO" id="GO:1901135">
    <property type="term" value="P:carbohydrate derivative metabolic process"/>
    <property type="evidence" value="ECO:0007669"/>
    <property type="project" value="InterPro"/>
</dbReference>
<reference evidence="6" key="2">
    <citation type="journal article" date="2021" name="PeerJ">
        <title>Extensive microbial diversity within the chicken gut microbiome revealed by metagenomics and culture.</title>
        <authorList>
            <person name="Gilroy R."/>
            <person name="Ravi A."/>
            <person name="Getino M."/>
            <person name="Pursley I."/>
            <person name="Horton D.L."/>
            <person name="Alikhan N.F."/>
            <person name="Baker D."/>
            <person name="Gharbi K."/>
            <person name="Hall N."/>
            <person name="Watson M."/>
            <person name="Adriaenssens E.M."/>
            <person name="Foster-Nyarko E."/>
            <person name="Jarju S."/>
            <person name="Secka A."/>
            <person name="Antonio M."/>
            <person name="Oren A."/>
            <person name="Chaudhuri R.R."/>
            <person name="La Ragione R."/>
            <person name="Hildebrand F."/>
            <person name="Pallen M.J."/>
        </authorList>
    </citation>
    <scope>NUCLEOTIDE SEQUENCE</scope>
    <source>
        <strain evidence="6">CHK195-11698</strain>
    </source>
</reference>
<dbReference type="PROSITE" id="PS51464">
    <property type="entry name" value="SIS"/>
    <property type="match status" value="1"/>
</dbReference>
<comment type="caution">
    <text evidence="6">The sequence shown here is derived from an EMBL/GenBank/DDBJ whole genome shotgun (WGS) entry which is preliminary data.</text>
</comment>
<dbReference type="Gene3D" id="1.10.10.10">
    <property type="entry name" value="Winged helix-like DNA-binding domain superfamily/Winged helix DNA-binding domain"/>
    <property type="match status" value="1"/>
</dbReference>
<keyword evidence="3" id="KW-0804">Transcription</keyword>
<dbReference type="SUPFAM" id="SSF46689">
    <property type="entry name" value="Homeodomain-like"/>
    <property type="match status" value="1"/>
</dbReference>
<name>A0A9D1L131_9FIRM</name>
<dbReference type="PANTHER" id="PTHR30514">
    <property type="entry name" value="GLUCOKINASE"/>
    <property type="match status" value="1"/>
</dbReference>
<keyword evidence="1" id="KW-0805">Transcription regulation</keyword>
<reference evidence="6" key="1">
    <citation type="submission" date="2020-10" db="EMBL/GenBank/DDBJ databases">
        <authorList>
            <person name="Gilroy R."/>
        </authorList>
    </citation>
    <scope>NUCLEOTIDE SEQUENCE</scope>
    <source>
        <strain evidence="6">CHK195-11698</strain>
    </source>
</reference>
<evidence type="ECO:0000259" key="5">
    <source>
        <dbReference type="PROSITE" id="PS51464"/>
    </source>
</evidence>
<organism evidence="6 7">
    <name type="scientific">Candidatus Fimiplasma intestinipullorum</name>
    <dbReference type="NCBI Taxonomy" id="2840825"/>
    <lineage>
        <taxon>Bacteria</taxon>
        <taxon>Bacillati</taxon>
        <taxon>Bacillota</taxon>
        <taxon>Clostridia</taxon>
        <taxon>Eubacteriales</taxon>
        <taxon>Candidatus Fimiplasma</taxon>
    </lineage>
</organism>
<dbReference type="AlphaFoldDB" id="A0A9D1L131"/>
<evidence type="ECO:0000256" key="1">
    <source>
        <dbReference type="ARBA" id="ARBA00023015"/>
    </source>
</evidence>
<proteinExistence type="predicted"/>
<dbReference type="Pfam" id="PF01418">
    <property type="entry name" value="HTH_6"/>
    <property type="match status" value="1"/>
</dbReference>
<accession>A0A9D1L131</accession>
<evidence type="ECO:0000313" key="7">
    <source>
        <dbReference type="Proteomes" id="UP000824175"/>
    </source>
</evidence>
<feature type="domain" description="HTH rpiR-type" evidence="4">
    <location>
        <begin position="1"/>
        <end position="76"/>
    </location>
</feature>
<feature type="domain" description="SIS" evidence="5">
    <location>
        <begin position="125"/>
        <end position="266"/>
    </location>
</feature>
<dbReference type="CDD" id="cd05013">
    <property type="entry name" value="SIS_RpiR"/>
    <property type="match status" value="1"/>
</dbReference>
<dbReference type="InterPro" id="IPR046348">
    <property type="entry name" value="SIS_dom_sf"/>
</dbReference>
<dbReference type="PROSITE" id="PS51071">
    <property type="entry name" value="HTH_RPIR"/>
    <property type="match status" value="1"/>
</dbReference>
<evidence type="ECO:0000313" key="6">
    <source>
        <dbReference type="EMBL" id="HIU14380.1"/>
    </source>
</evidence>
<sequence>MLLEQRIQKLCRLSDSEKAIGELLLERRYDLKNLSTRDIASLTYTSSATVVRFAQKLGYKGFNDLKEDYLAELHYLDTHFRRVDANFPFDKQDNTLEVAGKLNALLKETLDDTLSLVDGHMLQRVTQLFKHSHTIHIFGIGSNLLLGRLFQLEMRRIGKKVEIESLVGEFGFNINTIEKEDCVLLISYSGESQTVLNHGRLLKEKGIPMVAITSLGDNSLKALTPLVLHVTTREKQYTKVGNFSSEYSIRYLLDLLYATYFQLDYDKHLQTKIALSKAIEKCRHPQSEIIREEDI</sequence>
<dbReference type="SUPFAM" id="SSF53697">
    <property type="entry name" value="SIS domain"/>
    <property type="match status" value="1"/>
</dbReference>
<evidence type="ECO:0000256" key="3">
    <source>
        <dbReference type="ARBA" id="ARBA00023163"/>
    </source>
</evidence>
<dbReference type="InterPro" id="IPR036388">
    <property type="entry name" value="WH-like_DNA-bd_sf"/>
</dbReference>
<dbReference type="InterPro" id="IPR001347">
    <property type="entry name" value="SIS_dom"/>
</dbReference>
<dbReference type="GO" id="GO:0097367">
    <property type="term" value="F:carbohydrate derivative binding"/>
    <property type="evidence" value="ECO:0007669"/>
    <property type="project" value="InterPro"/>
</dbReference>
<dbReference type="EMBL" id="DVMJ01000087">
    <property type="protein sequence ID" value="HIU14380.1"/>
    <property type="molecule type" value="Genomic_DNA"/>
</dbReference>